<proteinExistence type="evidence at transcript level"/>
<sequence length="104" mass="11476">MFLDDTLGALAMRCFFGSFLLVYGGSGNRPTCSSDEIKIQHRGTPSTPFFCLLCCVQLCSAPAVTANNFSRRIIVSSWTAPKSLPEECINLRLKGRDNSYFRAS</sequence>
<name>V5HAG3_IXORI</name>
<reference evidence="2" key="1">
    <citation type="journal article" date="2015" name="Sci. Rep.">
        <title>Tissue- and time-dependent transcription in Ixodes ricinus salivary glands and midguts when blood feeding on the vertebrate host.</title>
        <authorList>
            <person name="Kotsyfakis M."/>
            <person name="Schwarz A."/>
            <person name="Erhart J."/>
            <person name="Ribeiro J.M."/>
        </authorList>
    </citation>
    <scope>NUCLEOTIDE SEQUENCE</scope>
    <source>
        <tissue evidence="2">Salivary gland and midgut</tissue>
    </source>
</reference>
<organism evidence="2">
    <name type="scientific">Ixodes ricinus</name>
    <name type="common">Common tick</name>
    <name type="synonym">Acarus ricinus</name>
    <dbReference type="NCBI Taxonomy" id="34613"/>
    <lineage>
        <taxon>Eukaryota</taxon>
        <taxon>Metazoa</taxon>
        <taxon>Ecdysozoa</taxon>
        <taxon>Arthropoda</taxon>
        <taxon>Chelicerata</taxon>
        <taxon>Arachnida</taxon>
        <taxon>Acari</taxon>
        <taxon>Parasitiformes</taxon>
        <taxon>Ixodida</taxon>
        <taxon>Ixodoidea</taxon>
        <taxon>Ixodidae</taxon>
        <taxon>Ixodinae</taxon>
        <taxon>Ixodes</taxon>
    </lineage>
</organism>
<feature type="signal peptide" evidence="1">
    <location>
        <begin position="1"/>
        <end position="27"/>
    </location>
</feature>
<dbReference type="AlphaFoldDB" id="V5HAG3"/>
<evidence type="ECO:0000313" key="2">
    <source>
        <dbReference type="EMBL" id="JAB80350.1"/>
    </source>
</evidence>
<protein>
    <submittedName>
        <fullName evidence="2">Putative secreted protein</fullName>
    </submittedName>
</protein>
<dbReference type="EMBL" id="GANP01004118">
    <property type="protein sequence ID" value="JAB80350.1"/>
    <property type="molecule type" value="mRNA"/>
</dbReference>
<evidence type="ECO:0000256" key="1">
    <source>
        <dbReference type="SAM" id="SignalP"/>
    </source>
</evidence>
<feature type="chain" id="PRO_5004735188" evidence="1">
    <location>
        <begin position="28"/>
        <end position="104"/>
    </location>
</feature>
<accession>V5HAG3</accession>
<keyword evidence="1" id="KW-0732">Signal</keyword>